<evidence type="ECO:0000313" key="2">
    <source>
        <dbReference type="EMBL" id="MBC9206819.1"/>
    </source>
</evidence>
<name>A0ABR7RJR2_9PROT</name>
<feature type="compositionally biased region" description="Basic and acidic residues" evidence="1">
    <location>
        <begin position="51"/>
        <end position="61"/>
    </location>
</feature>
<dbReference type="RefSeq" id="WP_187783986.1">
    <property type="nucleotide sequence ID" value="NZ_JACTVA010000010.1"/>
</dbReference>
<keyword evidence="3" id="KW-1185">Reference proteome</keyword>
<dbReference type="InterPro" id="IPR021327">
    <property type="entry name" value="DUF2934"/>
</dbReference>
<dbReference type="EMBL" id="JACTVA010000010">
    <property type="protein sequence ID" value="MBC9206819.1"/>
    <property type="molecule type" value="Genomic_DNA"/>
</dbReference>
<reference evidence="2 3" key="1">
    <citation type="journal article" date="2013" name="Int. J. Syst. Evol. Microbiol.">
        <title>Roseomonas aerophila sp. nov., isolated from air.</title>
        <authorList>
            <person name="Kim S.J."/>
            <person name="Weon H.Y."/>
            <person name="Ahn J.H."/>
            <person name="Hong S.B."/>
            <person name="Seok S.J."/>
            <person name="Whang K.S."/>
            <person name="Kwon S.W."/>
        </authorList>
    </citation>
    <scope>NUCLEOTIDE SEQUENCE [LARGE SCALE GENOMIC DNA]</scope>
    <source>
        <strain evidence="2 3">NBRC 108923</strain>
    </source>
</reference>
<evidence type="ECO:0000313" key="3">
    <source>
        <dbReference type="Proteomes" id="UP000626026"/>
    </source>
</evidence>
<comment type="caution">
    <text evidence="2">The sequence shown here is derived from an EMBL/GenBank/DDBJ whole genome shotgun (WGS) entry which is preliminary data.</text>
</comment>
<sequence>MDETEQDLQQRIEVRAYQLWVEAGMPEGQAEDFWHLARAQVGSEAQDDEDTLRPEGQEALH</sequence>
<gene>
    <name evidence="2" type="ORF">IBL26_08220</name>
</gene>
<protein>
    <submittedName>
        <fullName evidence="2">DUF2934 domain-containing protein</fullName>
    </submittedName>
</protein>
<dbReference type="Pfam" id="PF11154">
    <property type="entry name" value="DUF2934"/>
    <property type="match status" value="1"/>
</dbReference>
<proteinExistence type="predicted"/>
<evidence type="ECO:0000256" key="1">
    <source>
        <dbReference type="SAM" id="MobiDB-lite"/>
    </source>
</evidence>
<organism evidence="2 3">
    <name type="scientific">Teichococcus aerophilus</name>
    <dbReference type="NCBI Taxonomy" id="1224513"/>
    <lineage>
        <taxon>Bacteria</taxon>
        <taxon>Pseudomonadati</taxon>
        <taxon>Pseudomonadota</taxon>
        <taxon>Alphaproteobacteria</taxon>
        <taxon>Acetobacterales</taxon>
        <taxon>Roseomonadaceae</taxon>
        <taxon>Roseomonas</taxon>
    </lineage>
</organism>
<accession>A0ABR7RJR2</accession>
<dbReference type="Proteomes" id="UP000626026">
    <property type="component" value="Unassembled WGS sequence"/>
</dbReference>
<feature type="region of interest" description="Disordered" evidence="1">
    <location>
        <begin position="39"/>
        <end position="61"/>
    </location>
</feature>